<dbReference type="AlphaFoldDB" id="A0AAN8BH85"/>
<organism evidence="1 2">
    <name type="scientific">Champsocephalus esox</name>
    <name type="common">pike icefish</name>
    <dbReference type="NCBI Taxonomy" id="159716"/>
    <lineage>
        <taxon>Eukaryota</taxon>
        <taxon>Metazoa</taxon>
        <taxon>Chordata</taxon>
        <taxon>Craniata</taxon>
        <taxon>Vertebrata</taxon>
        <taxon>Euteleostomi</taxon>
        <taxon>Actinopterygii</taxon>
        <taxon>Neopterygii</taxon>
        <taxon>Teleostei</taxon>
        <taxon>Neoteleostei</taxon>
        <taxon>Acanthomorphata</taxon>
        <taxon>Eupercaria</taxon>
        <taxon>Perciformes</taxon>
        <taxon>Notothenioidei</taxon>
        <taxon>Channichthyidae</taxon>
        <taxon>Champsocephalus</taxon>
    </lineage>
</organism>
<protein>
    <submittedName>
        <fullName evidence="1">Uncharacterized protein</fullName>
    </submittedName>
</protein>
<accession>A0AAN8BH85</accession>
<name>A0AAN8BH85_9TELE</name>
<reference evidence="1 2" key="1">
    <citation type="journal article" date="2023" name="Mol. Biol. Evol.">
        <title>Genomics of Secondarily Temperate Adaptation in the Only Non-Antarctic Icefish.</title>
        <authorList>
            <person name="Rivera-Colon A.G."/>
            <person name="Rayamajhi N."/>
            <person name="Minhas B.F."/>
            <person name="Madrigal G."/>
            <person name="Bilyk K.T."/>
            <person name="Yoon V."/>
            <person name="Hune M."/>
            <person name="Gregory S."/>
            <person name="Cheng C.H.C."/>
            <person name="Catchen J.M."/>
        </authorList>
    </citation>
    <scope>NUCLEOTIDE SEQUENCE [LARGE SCALE GENOMIC DNA]</scope>
    <source>
        <strain evidence="1">JC2023a</strain>
    </source>
</reference>
<proteinExistence type="predicted"/>
<keyword evidence="2" id="KW-1185">Reference proteome</keyword>
<dbReference type="EMBL" id="JAULUE010002060">
    <property type="protein sequence ID" value="KAK5884474.1"/>
    <property type="molecule type" value="Genomic_DNA"/>
</dbReference>
<evidence type="ECO:0000313" key="2">
    <source>
        <dbReference type="Proteomes" id="UP001335648"/>
    </source>
</evidence>
<sequence>MGAELHMAAVGFVVKPGVEVSLGKSPRCHTHGIASPTRPSPSALNVLGPNVTARLVLTLSEATDLIEVRCQR</sequence>
<gene>
    <name evidence="1" type="ORF">CesoFtcFv8_018290</name>
</gene>
<comment type="caution">
    <text evidence="1">The sequence shown here is derived from an EMBL/GenBank/DDBJ whole genome shotgun (WGS) entry which is preliminary data.</text>
</comment>
<dbReference type="Proteomes" id="UP001335648">
    <property type="component" value="Unassembled WGS sequence"/>
</dbReference>
<evidence type="ECO:0000313" key="1">
    <source>
        <dbReference type="EMBL" id="KAK5884474.1"/>
    </source>
</evidence>